<keyword evidence="6" id="KW-1185">Reference proteome</keyword>
<protein>
    <submittedName>
        <fullName evidence="5">Type 1 glutamine amidotransferase-like domain-containing protein</fullName>
    </submittedName>
</protein>
<organism evidence="5 6">
    <name type="scientific">Lacibacterium aquatile</name>
    <dbReference type="NCBI Taxonomy" id="1168082"/>
    <lineage>
        <taxon>Bacteria</taxon>
        <taxon>Pseudomonadati</taxon>
        <taxon>Pseudomonadota</taxon>
        <taxon>Alphaproteobacteria</taxon>
        <taxon>Rhodospirillales</taxon>
        <taxon>Rhodospirillaceae</taxon>
    </lineage>
</organism>
<name>A0ABW5DNY7_9PROT</name>
<comment type="similarity">
    <text evidence="1">Belongs to the peptidase S51 family.</text>
</comment>
<dbReference type="InterPro" id="IPR005320">
    <property type="entry name" value="Peptidase_S51"/>
</dbReference>
<gene>
    <name evidence="5" type="ORF">ACFSM5_08010</name>
</gene>
<evidence type="ECO:0000256" key="3">
    <source>
        <dbReference type="ARBA" id="ARBA00022801"/>
    </source>
</evidence>
<evidence type="ECO:0000256" key="4">
    <source>
        <dbReference type="ARBA" id="ARBA00022825"/>
    </source>
</evidence>
<evidence type="ECO:0000313" key="5">
    <source>
        <dbReference type="EMBL" id="MFD2262828.1"/>
    </source>
</evidence>
<dbReference type="CDD" id="cd03129">
    <property type="entry name" value="GAT1_Peptidase_E_like"/>
    <property type="match status" value="1"/>
</dbReference>
<dbReference type="PANTHER" id="PTHR20842:SF0">
    <property type="entry name" value="ALPHA-ASPARTYL DIPEPTIDASE"/>
    <property type="match status" value="1"/>
</dbReference>
<dbReference type="Gene3D" id="3.40.50.880">
    <property type="match status" value="1"/>
</dbReference>
<keyword evidence="3" id="KW-0378">Hydrolase</keyword>
<proteinExistence type="inferred from homology"/>
<dbReference type="RefSeq" id="WP_379875797.1">
    <property type="nucleotide sequence ID" value="NZ_JBHUIP010000006.1"/>
</dbReference>
<evidence type="ECO:0000256" key="2">
    <source>
        <dbReference type="ARBA" id="ARBA00022670"/>
    </source>
</evidence>
<dbReference type="EMBL" id="JBHUIP010000006">
    <property type="protein sequence ID" value="MFD2262828.1"/>
    <property type="molecule type" value="Genomic_DNA"/>
</dbReference>
<comment type="caution">
    <text evidence="5">The sequence shown here is derived from an EMBL/GenBank/DDBJ whole genome shotgun (WGS) entry which is preliminary data.</text>
</comment>
<keyword evidence="4" id="KW-0720">Serine protease</keyword>
<keyword evidence="2" id="KW-0645">Protease</keyword>
<evidence type="ECO:0000256" key="1">
    <source>
        <dbReference type="ARBA" id="ARBA00006534"/>
    </source>
</evidence>
<reference evidence="6" key="1">
    <citation type="journal article" date="2019" name="Int. J. Syst. Evol. Microbiol.">
        <title>The Global Catalogue of Microorganisms (GCM) 10K type strain sequencing project: providing services to taxonomists for standard genome sequencing and annotation.</title>
        <authorList>
            <consortium name="The Broad Institute Genomics Platform"/>
            <consortium name="The Broad Institute Genome Sequencing Center for Infectious Disease"/>
            <person name="Wu L."/>
            <person name="Ma J."/>
        </authorList>
    </citation>
    <scope>NUCLEOTIDE SEQUENCE [LARGE SCALE GENOMIC DNA]</scope>
    <source>
        <strain evidence="6">CGMCC 1.19062</strain>
    </source>
</reference>
<dbReference type="Proteomes" id="UP001597295">
    <property type="component" value="Unassembled WGS sequence"/>
</dbReference>
<dbReference type="PANTHER" id="PTHR20842">
    <property type="entry name" value="PROTEASE S51 ALPHA-ASPARTYL DIPEPTIDASE"/>
    <property type="match status" value="1"/>
</dbReference>
<sequence>MINLALYSDQIIPANAVIDQRLLALMAHKNLGNRIGYIPSGPEPTRQFFHERKAYYARYDLDLCHFHETDEGENGAAIDALFACDAIHLAGGHTRGYLERLKSNDLAAPLRSWALEGGLLIGTSAGAILMTPTIATDALFSNNRPEDVRDGDALDLLPFEFFPHLNANSSYREELVRYSRITQRPIIACNDGDGLVVTDGVVETIGAAVWIGAGTSRDLAPGPIMKV</sequence>
<dbReference type="InterPro" id="IPR029062">
    <property type="entry name" value="Class_I_gatase-like"/>
</dbReference>
<dbReference type="Pfam" id="PF03575">
    <property type="entry name" value="Peptidase_S51"/>
    <property type="match status" value="1"/>
</dbReference>
<dbReference type="SUPFAM" id="SSF52317">
    <property type="entry name" value="Class I glutamine amidotransferase-like"/>
    <property type="match status" value="1"/>
</dbReference>
<evidence type="ECO:0000313" key="6">
    <source>
        <dbReference type="Proteomes" id="UP001597295"/>
    </source>
</evidence>
<accession>A0ABW5DNY7</accession>